<name>A0A850EQ91_9BACL</name>
<sequence>MAVIVMEEADLERLLDKVVSRAIEAYAVQVPSSLPPVLSRTQFMELLDISAPKASEVMKRPDFPVNREFGNPRIPTGLLLRWIDSHTDWVEQNAGEEFKVRRNYATG</sequence>
<keyword evidence="2" id="KW-1185">Reference proteome</keyword>
<comment type="caution">
    <text evidence="1">The sequence shown here is derived from an EMBL/GenBank/DDBJ whole genome shotgun (WGS) entry which is preliminary data.</text>
</comment>
<protein>
    <recommendedName>
        <fullName evidence="3">DNA-binding protein</fullName>
    </recommendedName>
</protein>
<dbReference type="EMBL" id="JABWCS010000215">
    <property type="protein sequence ID" value="NUU62656.1"/>
    <property type="molecule type" value="Genomic_DNA"/>
</dbReference>
<evidence type="ECO:0000313" key="2">
    <source>
        <dbReference type="Proteomes" id="UP000564806"/>
    </source>
</evidence>
<accession>A0A850EQ91</accession>
<evidence type="ECO:0008006" key="3">
    <source>
        <dbReference type="Google" id="ProtNLM"/>
    </source>
</evidence>
<dbReference type="RefSeq" id="WP_175373105.1">
    <property type="nucleotide sequence ID" value="NZ_JABWCS010000215.1"/>
</dbReference>
<reference evidence="1" key="1">
    <citation type="submission" date="2020-06" db="EMBL/GenBank/DDBJ databases">
        <title>Paenibacillus sp. nov., isolated from soil.</title>
        <authorList>
            <person name="Seo Y.L."/>
        </authorList>
    </citation>
    <scope>NUCLEOTIDE SEQUENCE [LARGE SCALE GENOMIC DNA]</scope>
    <source>
        <strain evidence="1">JW14</strain>
    </source>
</reference>
<organism evidence="1 2">
    <name type="scientific">Paenibacillus agri</name>
    <dbReference type="NCBI Taxonomy" id="2744309"/>
    <lineage>
        <taxon>Bacteria</taxon>
        <taxon>Bacillati</taxon>
        <taxon>Bacillota</taxon>
        <taxon>Bacilli</taxon>
        <taxon>Bacillales</taxon>
        <taxon>Paenibacillaceae</taxon>
        <taxon>Paenibacillus</taxon>
    </lineage>
</organism>
<dbReference type="AlphaFoldDB" id="A0A850EQ91"/>
<dbReference type="Proteomes" id="UP000564806">
    <property type="component" value="Unassembled WGS sequence"/>
</dbReference>
<proteinExistence type="predicted"/>
<gene>
    <name evidence="1" type="ORF">HPT30_20120</name>
</gene>
<evidence type="ECO:0000313" key="1">
    <source>
        <dbReference type="EMBL" id="NUU62656.1"/>
    </source>
</evidence>